<organism evidence="1">
    <name type="scientific">gut metagenome</name>
    <dbReference type="NCBI Taxonomy" id="749906"/>
    <lineage>
        <taxon>unclassified sequences</taxon>
        <taxon>metagenomes</taxon>
        <taxon>organismal metagenomes</taxon>
    </lineage>
</organism>
<name>J9CTG5_9ZZZZ</name>
<evidence type="ECO:0000313" key="1">
    <source>
        <dbReference type="EMBL" id="EJX03516.1"/>
    </source>
</evidence>
<accession>J9CTG5</accession>
<comment type="caution">
    <text evidence="1">The sequence shown here is derived from an EMBL/GenBank/DDBJ whole genome shotgun (WGS) entry which is preliminary data.</text>
</comment>
<protein>
    <submittedName>
        <fullName evidence="1">Uncharacterized protein</fullName>
    </submittedName>
</protein>
<dbReference type="EMBL" id="AMCI01002132">
    <property type="protein sequence ID" value="EJX03516.1"/>
    <property type="molecule type" value="Genomic_DNA"/>
</dbReference>
<proteinExistence type="predicted"/>
<gene>
    <name evidence="1" type="ORF">EVA_08379</name>
</gene>
<sequence length="72" mass="7398">MVSRMSGSDEVSASRNSGMAAIALLRFILGTLPSGPSGSLSGMSLQRALEVEMGSFCTRATSLMASFVAIVP</sequence>
<dbReference type="AlphaFoldDB" id="J9CTG5"/>
<reference evidence="1" key="1">
    <citation type="journal article" date="2012" name="PLoS ONE">
        <title>Gene sets for utilization of primary and secondary nutrition supplies in the distal gut of endangered iberian lynx.</title>
        <authorList>
            <person name="Alcaide M."/>
            <person name="Messina E."/>
            <person name="Richter M."/>
            <person name="Bargiela R."/>
            <person name="Peplies J."/>
            <person name="Huws S.A."/>
            <person name="Newbold C.J."/>
            <person name="Golyshin P.N."/>
            <person name="Simon M.A."/>
            <person name="Lopez G."/>
            <person name="Yakimov M.M."/>
            <person name="Ferrer M."/>
        </authorList>
    </citation>
    <scope>NUCLEOTIDE SEQUENCE</scope>
</reference>